<dbReference type="CDD" id="cd00303">
    <property type="entry name" value="retropepsin_like"/>
    <property type="match status" value="1"/>
</dbReference>
<proteinExistence type="predicted"/>
<dbReference type="InterPro" id="IPR005162">
    <property type="entry name" value="Retrotrans_gag_dom"/>
</dbReference>
<accession>A5BUQ2</accession>
<dbReference type="PANTHER" id="PTHR33240">
    <property type="entry name" value="OS08G0508500 PROTEIN"/>
    <property type="match status" value="1"/>
</dbReference>
<dbReference type="Gene3D" id="2.40.70.10">
    <property type="entry name" value="Acid Proteases"/>
    <property type="match status" value="1"/>
</dbReference>
<dbReference type="AlphaFoldDB" id="A5BUQ2"/>
<evidence type="ECO:0000256" key="1">
    <source>
        <dbReference type="SAM" id="MobiDB-lite"/>
    </source>
</evidence>
<feature type="region of interest" description="Disordered" evidence="1">
    <location>
        <begin position="458"/>
        <end position="485"/>
    </location>
</feature>
<organism evidence="3">
    <name type="scientific">Vitis vinifera</name>
    <name type="common">Grape</name>
    <dbReference type="NCBI Taxonomy" id="29760"/>
    <lineage>
        <taxon>Eukaryota</taxon>
        <taxon>Viridiplantae</taxon>
        <taxon>Streptophyta</taxon>
        <taxon>Embryophyta</taxon>
        <taxon>Tracheophyta</taxon>
        <taxon>Spermatophyta</taxon>
        <taxon>Magnoliopsida</taxon>
        <taxon>eudicotyledons</taxon>
        <taxon>Gunneridae</taxon>
        <taxon>Pentapetalae</taxon>
        <taxon>rosids</taxon>
        <taxon>Vitales</taxon>
        <taxon>Vitaceae</taxon>
        <taxon>Viteae</taxon>
        <taxon>Vitis</taxon>
    </lineage>
</organism>
<sequence>MTRGAPRCPEQLRPELPKEEHVVHSPIRTPSLDSLRERHTTLANITSGRPTYPIRICLSGSLTKPAMAHVSPHAERKDRNDVCVHLVTTWIIGTQGLNIGAICGNSLIQSPAKMSTPSRSRSSGRGEEDNSEWRRAIERRQLASERQLQALLQETEPGRPRPPVATTGGAHPDPMVTLMVQNVLPHRDPMVTPIVQNVHPHLSVQQARRNLPNEPPIGSIGTRLDDMLSTPFCSHIIHYEPPRKFLVPKFSTYDGSNDPFNHIMHYHQLMTLDIGNDALLCKVFPASLQGQALSWFHRLPPNSMDNFKDLSEAFVGQYLCSARHKQNISTLQNIKMQDNESLREFVKRFGQRASKYSMLEDDVRAATQQVLVAGQASRSSAERSAKLPDWPRPSDRKQEGPSRPEMPPLTPFSISYEKFLPMIQDISDFRWPRPLEWTHPKGIIVKNVSSIRSMVTQRRRADARGGDASRNHNSGTPRAPAAPKAVINYINGGPSDEEYDSKRKRQRLLRAASVREHVNSIRPGIIGRGPRPIDGTIIFPPVDPTRILQPHRDALILSLEIGDFDVRRIRVYPGNSTDLVQASVISHMGRSLTGLEIPGRILSGFNGASTTSLGDIVLPVQAGPVTLNVQFSVVQDLSSFNVILGRTWLHYMKVIPSTYHQMVSFLTKDGQVDLYGSQLAAH</sequence>
<name>A5BUQ2_VITVI</name>
<feature type="compositionally biased region" description="Basic and acidic residues" evidence="1">
    <location>
        <begin position="392"/>
        <end position="402"/>
    </location>
</feature>
<protein>
    <recommendedName>
        <fullName evidence="2">Retrotransposon gag domain-containing protein</fullName>
    </recommendedName>
</protein>
<feature type="domain" description="Retrotransposon gag" evidence="2">
    <location>
        <begin position="282"/>
        <end position="357"/>
    </location>
</feature>
<feature type="region of interest" description="Disordered" evidence="1">
    <location>
        <begin position="109"/>
        <end position="133"/>
    </location>
</feature>
<dbReference type="EMBL" id="AM471888">
    <property type="protein sequence ID" value="CAN81502.1"/>
    <property type="molecule type" value="Genomic_DNA"/>
</dbReference>
<gene>
    <name evidence="3" type="ORF">VITISV_030487</name>
</gene>
<feature type="region of interest" description="Disordered" evidence="1">
    <location>
        <begin position="152"/>
        <end position="174"/>
    </location>
</feature>
<feature type="region of interest" description="Disordered" evidence="1">
    <location>
        <begin position="373"/>
        <end position="410"/>
    </location>
</feature>
<evidence type="ECO:0000313" key="3">
    <source>
        <dbReference type="EMBL" id="CAN81502.1"/>
    </source>
</evidence>
<dbReference type="PANTHER" id="PTHR33240:SF8">
    <property type="entry name" value="OS03G0439900 PROTEIN"/>
    <property type="match status" value="1"/>
</dbReference>
<dbReference type="InterPro" id="IPR021109">
    <property type="entry name" value="Peptidase_aspartic_dom_sf"/>
</dbReference>
<reference evidence="3" key="1">
    <citation type="journal article" date="2007" name="PLoS ONE">
        <title>The first genome sequence of an elite grapevine cultivar (Pinot noir Vitis vinifera L.): coping with a highly heterozygous genome.</title>
        <authorList>
            <person name="Velasco R."/>
            <person name="Zharkikh A."/>
            <person name="Troggio M."/>
            <person name="Cartwright D.A."/>
            <person name="Cestaro A."/>
            <person name="Pruss D."/>
            <person name="Pindo M."/>
            <person name="FitzGerald L.M."/>
            <person name="Vezzulli S."/>
            <person name="Reid J."/>
            <person name="Malacarne G."/>
            <person name="Iliev D."/>
            <person name="Coppola G."/>
            <person name="Wardell B."/>
            <person name="Micheletti D."/>
            <person name="Macalma T."/>
            <person name="Facci M."/>
            <person name="Mitchell J.T."/>
            <person name="Perazzolli M."/>
            <person name="Eldredge G."/>
            <person name="Gatto P."/>
            <person name="Oyzerski R."/>
            <person name="Moretto M."/>
            <person name="Gutin N."/>
            <person name="Stefanini M."/>
            <person name="Chen Y."/>
            <person name="Segala C."/>
            <person name="Davenport C."/>
            <person name="Dematte L."/>
            <person name="Mraz A."/>
            <person name="Battilana J."/>
            <person name="Stormo K."/>
            <person name="Costa F."/>
            <person name="Tao Q."/>
            <person name="Si-Ammour A."/>
            <person name="Harkins T."/>
            <person name="Lackey A."/>
            <person name="Perbost C."/>
            <person name="Taillon B."/>
            <person name="Stella A."/>
            <person name="Solovyev V."/>
            <person name="Fawcett J.A."/>
            <person name="Sterck L."/>
            <person name="Vandepoele K."/>
            <person name="Grando S.M."/>
            <person name="Toppo S."/>
            <person name="Moser C."/>
            <person name="Lanchbury J."/>
            <person name="Bogden R."/>
            <person name="Skolnick M."/>
            <person name="Sgaramella V."/>
            <person name="Bhatnagar S.K."/>
            <person name="Fontana P."/>
            <person name="Gutin A."/>
            <person name="Van de Peer Y."/>
            <person name="Salamini F."/>
            <person name="Viola R."/>
        </authorList>
    </citation>
    <scope>NUCLEOTIDE SEQUENCE</scope>
</reference>
<evidence type="ECO:0000259" key="2">
    <source>
        <dbReference type="Pfam" id="PF03732"/>
    </source>
</evidence>
<dbReference type="Pfam" id="PF03732">
    <property type="entry name" value="Retrotrans_gag"/>
    <property type="match status" value="1"/>
</dbReference>
<feature type="compositionally biased region" description="Basic and acidic residues" evidence="1">
    <location>
        <begin position="459"/>
        <end position="470"/>
    </location>
</feature>
<feature type="compositionally biased region" description="Basic and acidic residues" evidence="1">
    <location>
        <begin position="124"/>
        <end position="133"/>
    </location>
</feature>